<feature type="non-terminal residue" evidence="1">
    <location>
        <position position="1"/>
    </location>
</feature>
<protein>
    <submittedName>
        <fullName evidence="1">Uncharacterized protein</fullName>
    </submittedName>
</protein>
<accession>A0ABU6WJK0</accession>
<dbReference type="Proteomes" id="UP001341840">
    <property type="component" value="Unassembled WGS sequence"/>
</dbReference>
<name>A0ABU6WJK0_9FABA</name>
<dbReference type="EMBL" id="JASCZI010181833">
    <property type="protein sequence ID" value="MED6186030.1"/>
    <property type="molecule type" value="Genomic_DNA"/>
</dbReference>
<sequence length="65" mass="7012">AVVRACSISNSNATHLTDTPRPLSRSVRNSLIFKTQSIVVEESKPEVKLTAGFVNKKGVTELATN</sequence>
<keyword evidence="2" id="KW-1185">Reference proteome</keyword>
<comment type="caution">
    <text evidence="1">The sequence shown here is derived from an EMBL/GenBank/DDBJ whole genome shotgun (WGS) entry which is preliminary data.</text>
</comment>
<evidence type="ECO:0000313" key="1">
    <source>
        <dbReference type="EMBL" id="MED6186030.1"/>
    </source>
</evidence>
<reference evidence="1 2" key="1">
    <citation type="journal article" date="2023" name="Plants (Basel)">
        <title>Bridging the Gap: Combining Genomics and Transcriptomics Approaches to Understand Stylosanthes scabra, an Orphan Legume from the Brazilian Caatinga.</title>
        <authorList>
            <person name="Ferreira-Neto J.R.C."/>
            <person name="da Silva M.D."/>
            <person name="Binneck E."/>
            <person name="de Melo N.F."/>
            <person name="da Silva R.H."/>
            <person name="de Melo A.L.T.M."/>
            <person name="Pandolfi V."/>
            <person name="Bustamante F.O."/>
            <person name="Brasileiro-Vidal A.C."/>
            <person name="Benko-Iseppon A.M."/>
        </authorList>
    </citation>
    <scope>NUCLEOTIDE SEQUENCE [LARGE SCALE GENOMIC DNA]</scope>
    <source>
        <tissue evidence="1">Leaves</tissue>
    </source>
</reference>
<evidence type="ECO:0000313" key="2">
    <source>
        <dbReference type="Proteomes" id="UP001341840"/>
    </source>
</evidence>
<gene>
    <name evidence="1" type="ORF">PIB30_062884</name>
</gene>
<proteinExistence type="predicted"/>
<organism evidence="1 2">
    <name type="scientific">Stylosanthes scabra</name>
    <dbReference type="NCBI Taxonomy" id="79078"/>
    <lineage>
        <taxon>Eukaryota</taxon>
        <taxon>Viridiplantae</taxon>
        <taxon>Streptophyta</taxon>
        <taxon>Embryophyta</taxon>
        <taxon>Tracheophyta</taxon>
        <taxon>Spermatophyta</taxon>
        <taxon>Magnoliopsida</taxon>
        <taxon>eudicotyledons</taxon>
        <taxon>Gunneridae</taxon>
        <taxon>Pentapetalae</taxon>
        <taxon>rosids</taxon>
        <taxon>fabids</taxon>
        <taxon>Fabales</taxon>
        <taxon>Fabaceae</taxon>
        <taxon>Papilionoideae</taxon>
        <taxon>50 kb inversion clade</taxon>
        <taxon>dalbergioids sensu lato</taxon>
        <taxon>Dalbergieae</taxon>
        <taxon>Pterocarpus clade</taxon>
        <taxon>Stylosanthes</taxon>
    </lineage>
</organism>